<proteinExistence type="predicted"/>
<dbReference type="InParanoid" id="F4RBD1"/>
<evidence type="ECO:0000313" key="3">
    <source>
        <dbReference type="Proteomes" id="UP000001072"/>
    </source>
</evidence>
<keyword evidence="3" id="KW-1185">Reference proteome</keyword>
<organism evidence="3">
    <name type="scientific">Melampsora larici-populina (strain 98AG31 / pathotype 3-4-7)</name>
    <name type="common">Poplar leaf rust fungus</name>
    <dbReference type="NCBI Taxonomy" id="747676"/>
    <lineage>
        <taxon>Eukaryota</taxon>
        <taxon>Fungi</taxon>
        <taxon>Dikarya</taxon>
        <taxon>Basidiomycota</taxon>
        <taxon>Pucciniomycotina</taxon>
        <taxon>Pucciniomycetes</taxon>
        <taxon>Pucciniales</taxon>
        <taxon>Melampsoraceae</taxon>
        <taxon>Melampsora</taxon>
    </lineage>
</organism>
<gene>
    <name evidence="2" type="ORF">MELLADRAFT_123577</name>
</gene>
<evidence type="ECO:0000256" key="1">
    <source>
        <dbReference type="SAM" id="SignalP"/>
    </source>
</evidence>
<accession>F4RBD1</accession>
<sequence length="141" mass="16191">MSYVFPKVYLLLLSLWIHSLVVRALSCQVGFERISEWYANCKVKGEIWPQIITWRCPSSECILNGRRWVPMKNCQLVRSNDKGVSNQQGVKYEWNPDKKILVICHNSGGKSYKCPYYPSNVPAMFCPDDGLCTEPDWQGGP</sequence>
<dbReference type="HOGENOM" id="CLU_150810_0_0_1"/>
<dbReference type="GeneID" id="18926415"/>
<name>F4RBD1_MELLP</name>
<feature type="signal peptide" evidence="1">
    <location>
        <begin position="1"/>
        <end position="26"/>
    </location>
</feature>
<dbReference type="VEuPathDB" id="FungiDB:MELLADRAFT_123577"/>
<dbReference type="AlphaFoldDB" id="F4RBD1"/>
<keyword evidence="1" id="KW-0732">Signal</keyword>
<dbReference type="EMBL" id="GL883095">
    <property type="protein sequence ID" value="EGG10063.1"/>
    <property type="molecule type" value="Genomic_DNA"/>
</dbReference>
<dbReference type="Proteomes" id="UP000001072">
    <property type="component" value="Unassembled WGS sequence"/>
</dbReference>
<dbReference type="RefSeq" id="XP_007406364.1">
    <property type="nucleotide sequence ID" value="XM_007406302.1"/>
</dbReference>
<protein>
    <submittedName>
        <fullName evidence="2">Secreted protein</fullName>
    </submittedName>
</protein>
<evidence type="ECO:0000313" key="2">
    <source>
        <dbReference type="EMBL" id="EGG10063.1"/>
    </source>
</evidence>
<dbReference type="KEGG" id="mlr:MELLADRAFT_123577"/>
<reference evidence="3" key="1">
    <citation type="journal article" date="2011" name="Proc. Natl. Acad. Sci. U.S.A.">
        <title>Obligate biotrophy features unraveled by the genomic analysis of rust fungi.</title>
        <authorList>
            <person name="Duplessis S."/>
            <person name="Cuomo C.A."/>
            <person name="Lin Y.-C."/>
            <person name="Aerts A."/>
            <person name="Tisserant E."/>
            <person name="Veneault-Fourrey C."/>
            <person name="Joly D.L."/>
            <person name="Hacquard S."/>
            <person name="Amselem J."/>
            <person name="Cantarel B.L."/>
            <person name="Chiu R."/>
            <person name="Coutinho P.M."/>
            <person name="Feau N."/>
            <person name="Field M."/>
            <person name="Frey P."/>
            <person name="Gelhaye E."/>
            <person name="Goldberg J."/>
            <person name="Grabherr M.G."/>
            <person name="Kodira C.D."/>
            <person name="Kohler A."/>
            <person name="Kuees U."/>
            <person name="Lindquist E.A."/>
            <person name="Lucas S.M."/>
            <person name="Mago R."/>
            <person name="Mauceli E."/>
            <person name="Morin E."/>
            <person name="Murat C."/>
            <person name="Pangilinan J.L."/>
            <person name="Park R."/>
            <person name="Pearson M."/>
            <person name="Quesneville H."/>
            <person name="Rouhier N."/>
            <person name="Sakthikumar S."/>
            <person name="Salamov A.A."/>
            <person name="Schmutz J."/>
            <person name="Selles B."/>
            <person name="Shapiro H."/>
            <person name="Tanguay P."/>
            <person name="Tuskan G.A."/>
            <person name="Henrissat B."/>
            <person name="Van de Peer Y."/>
            <person name="Rouze P."/>
            <person name="Ellis J.G."/>
            <person name="Dodds P.N."/>
            <person name="Schein J.E."/>
            <person name="Zhong S."/>
            <person name="Hamelin R.C."/>
            <person name="Grigoriev I.V."/>
            <person name="Szabo L.J."/>
            <person name="Martin F."/>
        </authorList>
    </citation>
    <scope>NUCLEOTIDE SEQUENCE [LARGE SCALE GENOMIC DNA]</scope>
    <source>
        <strain evidence="3">98AG31 / pathotype 3-4-7</strain>
    </source>
</reference>
<feature type="chain" id="PRO_5003320706" evidence="1">
    <location>
        <begin position="27"/>
        <end position="141"/>
    </location>
</feature>